<proteinExistence type="predicted"/>
<dbReference type="EMBL" id="CAFBMQ010000001">
    <property type="protein sequence ID" value="CAB4896398.1"/>
    <property type="molecule type" value="Genomic_DNA"/>
</dbReference>
<organism evidence="2">
    <name type="scientific">freshwater metagenome</name>
    <dbReference type="NCBI Taxonomy" id="449393"/>
    <lineage>
        <taxon>unclassified sequences</taxon>
        <taxon>metagenomes</taxon>
        <taxon>ecological metagenomes</taxon>
    </lineage>
</organism>
<protein>
    <submittedName>
        <fullName evidence="2">Unannotated protein</fullName>
    </submittedName>
</protein>
<accession>A0A6J7FR49</accession>
<name>A0A6J7FR49_9ZZZZ</name>
<gene>
    <name evidence="2" type="ORF">UFOPK3609_00040</name>
</gene>
<evidence type="ECO:0000256" key="1">
    <source>
        <dbReference type="SAM" id="MobiDB-lite"/>
    </source>
</evidence>
<reference evidence="2" key="1">
    <citation type="submission" date="2020-05" db="EMBL/GenBank/DDBJ databases">
        <authorList>
            <person name="Chiriac C."/>
            <person name="Salcher M."/>
            <person name="Ghai R."/>
            <person name="Kavagutti S V."/>
        </authorList>
    </citation>
    <scope>NUCLEOTIDE SEQUENCE</scope>
</reference>
<evidence type="ECO:0000313" key="2">
    <source>
        <dbReference type="EMBL" id="CAB4896398.1"/>
    </source>
</evidence>
<dbReference type="Pfam" id="PF08843">
    <property type="entry name" value="AbiEii"/>
    <property type="match status" value="1"/>
</dbReference>
<sequence length="272" mass="28916">MAVDPFKAAVIELALRAAGAHGFALAGGNALAAHGLLSRPTQDIDLFTPLAGGTRQVIDAVQTALAAGGYAVHVVRAADDGDFAELHVSRDDQTTQLDLGRDWRAHDAVPLELGPVLHLDDAVGSKTTALLGRALPRDFIDVAAALDRYSRRQLLELAFTRDQGLRAADAALAAHQLDRLDDAQFLPYQLSGHDVTALRERFASWPRDAATDDEAHAAHNAARRPPPSAARRAAAGFPTPVTDALQQPAPPPASLPASPGQHPPDKRSRRIR</sequence>
<dbReference type="InterPro" id="IPR014942">
    <property type="entry name" value="AbiEii"/>
</dbReference>
<dbReference type="AlphaFoldDB" id="A0A6J7FR49"/>
<feature type="region of interest" description="Disordered" evidence="1">
    <location>
        <begin position="209"/>
        <end position="272"/>
    </location>
</feature>